<dbReference type="EMBL" id="JAUQSY010000002">
    <property type="protein sequence ID" value="MDO7873875.1"/>
    <property type="molecule type" value="Genomic_DNA"/>
</dbReference>
<accession>A0ABT9B6N1</accession>
<feature type="region of interest" description="Disordered" evidence="1">
    <location>
        <begin position="124"/>
        <end position="144"/>
    </location>
</feature>
<evidence type="ECO:0000256" key="1">
    <source>
        <dbReference type="SAM" id="MobiDB-lite"/>
    </source>
</evidence>
<feature type="transmembrane region" description="Helical" evidence="2">
    <location>
        <begin position="90"/>
        <end position="112"/>
    </location>
</feature>
<keyword evidence="2" id="KW-1133">Transmembrane helix</keyword>
<feature type="compositionally biased region" description="Polar residues" evidence="1">
    <location>
        <begin position="178"/>
        <end position="187"/>
    </location>
</feature>
<comment type="caution">
    <text evidence="3">The sequence shown here is derived from an EMBL/GenBank/DDBJ whole genome shotgun (WGS) entry which is preliminary data.</text>
</comment>
<dbReference type="RefSeq" id="WP_305005188.1">
    <property type="nucleotide sequence ID" value="NZ_JAUQSY010000002.1"/>
</dbReference>
<gene>
    <name evidence="3" type="ORF">Q5H93_03955</name>
</gene>
<evidence type="ECO:0000256" key="2">
    <source>
        <dbReference type="SAM" id="Phobius"/>
    </source>
</evidence>
<dbReference type="Proteomes" id="UP001176429">
    <property type="component" value="Unassembled WGS sequence"/>
</dbReference>
<feature type="compositionally biased region" description="Low complexity" evidence="1">
    <location>
        <begin position="133"/>
        <end position="144"/>
    </location>
</feature>
<evidence type="ECO:0000313" key="3">
    <source>
        <dbReference type="EMBL" id="MDO7873875.1"/>
    </source>
</evidence>
<organism evidence="3 4">
    <name type="scientific">Hymenobacter aranciens</name>
    <dbReference type="NCBI Taxonomy" id="3063996"/>
    <lineage>
        <taxon>Bacteria</taxon>
        <taxon>Pseudomonadati</taxon>
        <taxon>Bacteroidota</taxon>
        <taxon>Cytophagia</taxon>
        <taxon>Cytophagales</taxon>
        <taxon>Hymenobacteraceae</taxon>
        <taxon>Hymenobacter</taxon>
    </lineage>
</organism>
<proteinExistence type="predicted"/>
<evidence type="ECO:0000313" key="4">
    <source>
        <dbReference type="Proteomes" id="UP001176429"/>
    </source>
</evidence>
<sequence>MLPEDIDALFRNQLDGHQSPPSDDLWARLQAHAQPAPEAGATPAAPAAETNQLDELFRARLSQHTISPPRELWERLEDEHLRPRKRRAAAWWPMAMAAAVALLLLVGGGLLWQGMPGLRSGTGSVARVNTSGTTPATSGRPAASAADAAVTTAEAPTNLAAAAENEKVEKNIAAQATGADQLSSSAPEGQGPATRHPATRFGQSARTAPASYATLAPGGARQSGPTAPAHAATAHHLPTTGVQQVAPVPVEPAVAQVTPAPAPASAEVIEVEVRRGGSPAVAVAAAPAADGDDAPEASRRLGRLFQRATGAVRLAKDGLAAAQNLPDNLTVQARLGNHTLSKTIEL</sequence>
<name>A0ABT9B6N1_9BACT</name>
<keyword evidence="2" id="KW-0472">Membrane</keyword>
<protein>
    <submittedName>
        <fullName evidence="3">Uncharacterized protein</fullName>
    </submittedName>
</protein>
<feature type="region of interest" description="Disordered" evidence="1">
    <location>
        <begin position="178"/>
        <end position="233"/>
    </location>
</feature>
<keyword evidence="4" id="KW-1185">Reference proteome</keyword>
<keyword evidence="2" id="KW-0812">Transmembrane</keyword>
<reference evidence="3" key="1">
    <citation type="submission" date="2023-07" db="EMBL/GenBank/DDBJ databases">
        <authorList>
            <person name="Kim M.K."/>
        </authorList>
    </citation>
    <scope>NUCLEOTIDE SEQUENCE</scope>
    <source>
        <strain evidence="3">ASUV-10-1</strain>
    </source>
</reference>